<dbReference type="InterPro" id="IPR001807">
    <property type="entry name" value="ClC"/>
</dbReference>
<dbReference type="GO" id="GO:0016020">
    <property type="term" value="C:membrane"/>
    <property type="evidence" value="ECO:0007669"/>
    <property type="project" value="UniProtKB-SubCell"/>
</dbReference>
<accession>E6X0U6</accession>
<feature type="transmembrane region" description="Helical" evidence="6">
    <location>
        <begin position="386"/>
        <end position="407"/>
    </location>
</feature>
<name>E6X0U6_NITSE</name>
<evidence type="ECO:0000256" key="4">
    <source>
        <dbReference type="ARBA" id="ARBA00023136"/>
    </source>
</evidence>
<evidence type="ECO:0000256" key="6">
    <source>
        <dbReference type="SAM" id="Phobius"/>
    </source>
</evidence>
<keyword evidence="4 6" id="KW-0472">Membrane</keyword>
<comment type="subcellular location">
    <subcellularLocation>
        <location evidence="1">Membrane</location>
        <topology evidence="1">Multi-pass membrane protein</topology>
    </subcellularLocation>
</comment>
<dbReference type="STRING" id="749222.Nitsa_1630"/>
<protein>
    <submittedName>
        <fullName evidence="7">Cl-channel voltage-gated family protein</fullName>
    </submittedName>
</protein>
<feature type="compositionally biased region" description="Basic and acidic residues" evidence="5">
    <location>
        <begin position="471"/>
        <end position="487"/>
    </location>
</feature>
<dbReference type="HOGENOM" id="CLU_015263_1_1_7"/>
<dbReference type="Pfam" id="PF00654">
    <property type="entry name" value="Voltage_CLC"/>
    <property type="match status" value="1"/>
</dbReference>
<dbReference type="Gene3D" id="1.10.3080.10">
    <property type="entry name" value="Clc chloride channel"/>
    <property type="match status" value="1"/>
</dbReference>
<dbReference type="GO" id="GO:0015108">
    <property type="term" value="F:chloride transmembrane transporter activity"/>
    <property type="evidence" value="ECO:0007669"/>
    <property type="project" value="InterPro"/>
</dbReference>
<feature type="transmembrane region" description="Helical" evidence="6">
    <location>
        <begin position="20"/>
        <end position="40"/>
    </location>
</feature>
<dbReference type="AlphaFoldDB" id="E6X0U6"/>
<reference evidence="8" key="2">
    <citation type="submission" date="2011-01" db="EMBL/GenBank/DDBJ databases">
        <title>The complete genome of Nitratifractor salsuginis DSM 16511.</title>
        <authorList>
            <consortium name="US DOE Joint Genome Institute (JGI-PGF)"/>
            <person name="Lucas S."/>
            <person name="Copeland A."/>
            <person name="Lapidus A."/>
            <person name="Bruce D."/>
            <person name="Goodwin L."/>
            <person name="Pitluck S."/>
            <person name="Kyrpides N."/>
            <person name="Mavromatis K."/>
            <person name="Ivanova N."/>
            <person name="Mikhailova N."/>
            <person name="Zeytun A."/>
            <person name="Detter J.C."/>
            <person name="Tapia R."/>
            <person name="Han C."/>
            <person name="Land M."/>
            <person name="Hauser L."/>
            <person name="Markowitz V."/>
            <person name="Cheng J.-F."/>
            <person name="Hugenholtz P."/>
            <person name="Woyke T."/>
            <person name="Wu D."/>
            <person name="Tindall B."/>
            <person name="Schuetze A."/>
            <person name="Brambilla E."/>
            <person name="Klenk H.-P."/>
            <person name="Eisen J.A."/>
        </authorList>
    </citation>
    <scope>NUCLEOTIDE SEQUENCE [LARGE SCALE GENOMIC DNA]</scope>
    <source>
        <strain evidence="8">DSM 16511 / JCM 12458 / E9I37-1</strain>
    </source>
</reference>
<evidence type="ECO:0000256" key="2">
    <source>
        <dbReference type="ARBA" id="ARBA00022692"/>
    </source>
</evidence>
<evidence type="ECO:0000256" key="1">
    <source>
        <dbReference type="ARBA" id="ARBA00004141"/>
    </source>
</evidence>
<keyword evidence="2 6" id="KW-0812">Transmembrane</keyword>
<evidence type="ECO:0000256" key="3">
    <source>
        <dbReference type="ARBA" id="ARBA00022989"/>
    </source>
</evidence>
<dbReference type="eggNOG" id="COG0038">
    <property type="taxonomic scope" value="Bacteria"/>
</dbReference>
<evidence type="ECO:0000313" key="7">
    <source>
        <dbReference type="EMBL" id="ADV46878.1"/>
    </source>
</evidence>
<dbReference type="RefSeq" id="WP_013554565.1">
    <property type="nucleotide sequence ID" value="NC_014935.1"/>
</dbReference>
<organism evidence="7 8">
    <name type="scientific">Nitratifractor salsuginis (strain DSM 16511 / JCM 12458 / E9I37-1)</name>
    <dbReference type="NCBI Taxonomy" id="749222"/>
    <lineage>
        <taxon>Bacteria</taxon>
        <taxon>Pseudomonadati</taxon>
        <taxon>Campylobacterota</taxon>
        <taxon>Epsilonproteobacteria</taxon>
        <taxon>Campylobacterales</taxon>
        <taxon>Sulfurovaceae</taxon>
        <taxon>Nitratifractor</taxon>
    </lineage>
</organism>
<sequence>MKFPTEHPSILLSVTKWTVLSGLIGIVIGAIVTLFLNILAYGEAARSFLPFHYYYLLPLGLVLSVWLTRKFAPEAQGHGTEKVIEAVHKRNGKIDVAVIPVKLLTTVITLVTGGSAGKEGPGAQIGAGTASAISDLLHFSRQDRKKLVICGISAGFATVFGTPIAGAIFGIEVLVVGAVMYEVLLPSFVAGFSAFFTAQYLGAHYTYYEISYFQHYYIDLVLIAKVMLGGVFFGLVAWLIIATLKRTEDAVEKIPMNPYFKAFGAGVLLILLSFVFGTHYFGLGLDTISEAMKVDSSLGTDSLPWYAFLVKIFYTAVTLGSGGSGGIITPIFYIGATSGHWFGGLFGSAHQLALFAALGFVSVLAGATNAPISATVMAMELFGMDVAHYAAVSIVISFLVSGHRSVFPSQKIQMSKSDLLEIEYGEDIEHSKVKLNERQYKRFNNIYRNIQIKRARHDRTRQERRKRRDDRRKERADAREKSEEESS</sequence>
<keyword evidence="3 6" id="KW-1133">Transmembrane helix</keyword>
<evidence type="ECO:0000256" key="5">
    <source>
        <dbReference type="SAM" id="MobiDB-lite"/>
    </source>
</evidence>
<feature type="transmembrane region" description="Helical" evidence="6">
    <location>
        <begin position="52"/>
        <end position="68"/>
    </location>
</feature>
<feature type="transmembrane region" description="Helical" evidence="6">
    <location>
        <begin position="183"/>
        <end position="208"/>
    </location>
</feature>
<keyword evidence="8" id="KW-1185">Reference proteome</keyword>
<proteinExistence type="predicted"/>
<dbReference type="Proteomes" id="UP000008633">
    <property type="component" value="Chromosome"/>
</dbReference>
<reference evidence="7 8" key="1">
    <citation type="journal article" date="2011" name="Stand. Genomic Sci.">
        <title>Complete genome sequence of Nitratifractor salsuginis type strain (E9I37-1).</title>
        <authorList>
            <person name="Anderson I."/>
            <person name="Sikorski J."/>
            <person name="Zeytun A."/>
            <person name="Nolan M."/>
            <person name="Lapidus A."/>
            <person name="Lucas S."/>
            <person name="Hammon N."/>
            <person name="Deshpande S."/>
            <person name="Cheng J.F."/>
            <person name="Tapia R."/>
            <person name="Han C."/>
            <person name="Goodwin L."/>
            <person name="Pitluck S."/>
            <person name="Liolios K."/>
            <person name="Pagani I."/>
            <person name="Ivanova N."/>
            <person name="Huntemann M."/>
            <person name="Mavromatis K."/>
            <person name="Ovchinikova G."/>
            <person name="Pati A."/>
            <person name="Chen A."/>
            <person name="Palaniappan K."/>
            <person name="Land M."/>
            <person name="Hauser L."/>
            <person name="Brambilla E.M."/>
            <person name="Ngatchou-Djao O.D."/>
            <person name="Rohde M."/>
            <person name="Tindall B.J."/>
            <person name="Goker M."/>
            <person name="Detter J.C."/>
            <person name="Woyke T."/>
            <person name="Bristow J."/>
            <person name="Eisen J.A."/>
            <person name="Markowitz V."/>
            <person name="Hugenholtz P."/>
            <person name="Klenk H.P."/>
            <person name="Kyrpides N.C."/>
        </authorList>
    </citation>
    <scope>NUCLEOTIDE SEQUENCE [LARGE SCALE GENOMIC DNA]</scope>
    <source>
        <strain evidence="8">DSM 16511 / JCM 12458 / E9I37-1</strain>
    </source>
</reference>
<evidence type="ECO:0000313" key="8">
    <source>
        <dbReference type="Proteomes" id="UP000008633"/>
    </source>
</evidence>
<dbReference type="PRINTS" id="PR00762">
    <property type="entry name" value="CLCHANNEL"/>
</dbReference>
<gene>
    <name evidence="7" type="ordered locus">Nitsa_1630</name>
</gene>
<feature type="region of interest" description="Disordered" evidence="5">
    <location>
        <begin position="454"/>
        <end position="487"/>
    </location>
</feature>
<dbReference type="EMBL" id="CP002452">
    <property type="protein sequence ID" value="ADV46878.1"/>
    <property type="molecule type" value="Genomic_DNA"/>
</dbReference>
<dbReference type="KEGG" id="nsa:Nitsa_1630"/>
<dbReference type="PANTHER" id="PTHR43427:SF12">
    <property type="entry name" value="CHLORIDE TRANSPORTER"/>
    <property type="match status" value="1"/>
</dbReference>
<feature type="compositionally biased region" description="Basic residues" evidence="5">
    <location>
        <begin position="454"/>
        <end position="470"/>
    </location>
</feature>
<feature type="transmembrane region" description="Helical" evidence="6">
    <location>
        <begin position="262"/>
        <end position="282"/>
    </location>
</feature>
<dbReference type="SUPFAM" id="SSF81340">
    <property type="entry name" value="Clc chloride channel"/>
    <property type="match status" value="1"/>
</dbReference>
<feature type="transmembrane region" description="Helical" evidence="6">
    <location>
        <begin position="220"/>
        <end position="242"/>
    </location>
</feature>
<dbReference type="InterPro" id="IPR050368">
    <property type="entry name" value="ClC-type_chloride_channel"/>
</dbReference>
<dbReference type="InterPro" id="IPR014743">
    <property type="entry name" value="Cl-channel_core"/>
</dbReference>
<dbReference type="PANTHER" id="PTHR43427">
    <property type="entry name" value="CHLORIDE CHANNEL PROTEIN CLC-E"/>
    <property type="match status" value="1"/>
</dbReference>
<feature type="transmembrane region" description="Helical" evidence="6">
    <location>
        <begin position="147"/>
        <end position="171"/>
    </location>
</feature>
<feature type="transmembrane region" description="Helical" evidence="6">
    <location>
        <begin position="353"/>
        <end position="374"/>
    </location>
</feature>